<keyword evidence="7" id="KW-1185">Reference proteome</keyword>
<feature type="compositionally biased region" description="Low complexity" evidence="3">
    <location>
        <begin position="75"/>
        <end position="89"/>
    </location>
</feature>
<feature type="compositionally biased region" description="Pro residues" evidence="3">
    <location>
        <begin position="284"/>
        <end position="298"/>
    </location>
</feature>
<keyword evidence="4" id="KW-1133">Transmembrane helix</keyword>
<feature type="compositionally biased region" description="Low complexity" evidence="3">
    <location>
        <begin position="299"/>
        <end position="309"/>
    </location>
</feature>
<dbReference type="InterPro" id="IPR001452">
    <property type="entry name" value="SH3_domain"/>
</dbReference>
<evidence type="ECO:0000256" key="4">
    <source>
        <dbReference type="SAM" id="Phobius"/>
    </source>
</evidence>
<evidence type="ECO:0000259" key="5">
    <source>
        <dbReference type="PROSITE" id="PS50002"/>
    </source>
</evidence>
<dbReference type="Proteomes" id="UP000054350">
    <property type="component" value="Unassembled WGS sequence"/>
</dbReference>
<evidence type="ECO:0000313" key="6">
    <source>
        <dbReference type="EMBL" id="KNE56562.1"/>
    </source>
</evidence>
<dbReference type="Pfam" id="PF00018">
    <property type="entry name" value="SH3_1"/>
    <property type="match status" value="1"/>
</dbReference>
<dbReference type="AlphaFoldDB" id="A0A0L0S1W4"/>
<dbReference type="PROSITE" id="PS50002">
    <property type="entry name" value="SH3"/>
    <property type="match status" value="1"/>
</dbReference>
<keyword evidence="4" id="KW-0812">Transmembrane</keyword>
<reference evidence="7" key="2">
    <citation type="submission" date="2009-11" db="EMBL/GenBank/DDBJ databases">
        <title>The Genome Sequence of Allomyces macrogynus strain ATCC 38327.</title>
        <authorList>
            <consortium name="The Broad Institute Genome Sequencing Platform"/>
            <person name="Russ C."/>
            <person name="Cuomo C."/>
            <person name="Shea T."/>
            <person name="Young S.K."/>
            <person name="Zeng Q."/>
            <person name="Koehrsen M."/>
            <person name="Haas B."/>
            <person name="Borodovsky M."/>
            <person name="Guigo R."/>
            <person name="Alvarado L."/>
            <person name="Berlin A."/>
            <person name="Borenstein D."/>
            <person name="Chen Z."/>
            <person name="Engels R."/>
            <person name="Freedman E."/>
            <person name="Gellesch M."/>
            <person name="Goldberg J."/>
            <person name="Griggs A."/>
            <person name="Gujja S."/>
            <person name="Heiman D."/>
            <person name="Hepburn T."/>
            <person name="Howarth C."/>
            <person name="Jen D."/>
            <person name="Larson L."/>
            <person name="Lewis B."/>
            <person name="Mehta T."/>
            <person name="Park D."/>
            <person name="Pearson M."/>
            <person name="Roberts A."/>
            <person name="Saif S."/>
            <person name="Shenoy N."/>
            <person name="Sisk P."/>
            <person name="Stolte C."/>
            <person name="Sykes S."/>
            <person name="Walk T."/>
            <person name="White J."/>
            <person name="Yandava C."/>
            <person name="Burger G."/>
            <person name="Gray M.W."/>
            <person name="Holland P.W.H."/>
            <person name="King N."/>
            <person name="Lang F.B.F."/>
            <person name="Roger A.J."/>
            <person name="Ruiz-Trillo I."/>
            <person name="Lander E."/>
            <person name="Nusbaum C."/>
        </authorList>
    </citation>
    <scope>NUCLEOTIDE SEQUENCE [LARGE SCALE GENOMIC DNA]</scope>
    <source>
        <strain evidence="7">ATCC 38327</strain>
    </source>
</reference>
<feature type="transmembrane region" description="Helical" evidence="4">
    <location>
        <begin position="6"/>
        <end position="28"/>
    </location>
</feature>
<evidence type="ECO:0000313" key="7">
    <source>
        <dbReference type="Proteomes" id="UP000054350"/>
    </source>
</evidence>
<name>A0A0L0S1W4_ALLM3</name>
<dbReference type="OrthoDB" id="5340910at2759"/>
<dbReference type="VEuPathDB" id="FungiDB:AMAG_02360"/>
<feature type="region of interest" description="Disordered" evidence="3">
    <location>
        <begin position="75"/>
        <end position="120"/>
    </location>
</feature>
<feature type="compositionally biased region" description="Low complexity" evidence="3">
    <location>
        <begin position="259"/>
        <end position="283"/>
    </location>
</feature>
<dbReference type="SMART" id="SM00326">
    <property type="entry name" value="SH3"/>
    <property type="match status" value="1"/>
</dbReference>
<evidence type="ECO:0000256" key="3">
    <source>
        <dbReference type="SAM" id="MobiDB-lite"/>
    </source>
</evidence>
<feature type="region of interest" description="Disordered" evidence="3">
    <location>
        <begin position="259"/>
        <end position="309"/>
    </location>
</feature>
<accession>A0A0L0S1W4</accession>
<feature type="compositionally biased region" description="Polar residues" evidence="3">
    <location>
        <begin position="35"/>
        <end position="49"/>
    </location>
</feature>
<keyword evidence="1 2" id="KW-0728">SH3 domain</keyword>
<feature type="domain" description="SH3" evidence="5">
    <location>
        <begin position="163"/>
        <end position="223"/>
    </location>
</feature>
<evidence type="ECO:0000256" key="1">
    <source>
        <dbReference type="ARBA" id="ARBA00022443"/>
    </source>
</evidence>
<organism evidence="6 7">
    <name type="scientific">Allomyces macrogynus (strain ATCC 38327)</name>
    <name type="common">Allomyces javanicus var. macrogynus</name>
    <dbReference type="NCBI Taxonomy" id="578462"/>
    <lineage>
        <taxon>Eukaryota</taxon>
        <taxon>Fungi</taxon>
        <taxon>Fungi incertae sedis</taxon>
        <taxon>Blastocladiomycota</taxon>
        <taxon>Blastocladiomycetes</taxon>
        <taxon>Blastocladiales</taxon>
        <taxon>Blastocladiaceae</taxon>
        <taxon>Allomyces</taxon>
    </lineage>
</organism>
<feature type="region of interest" description="Disordered" evidence="3">
    <location>
        <begin position="35"/>
        <end position="56"/>
    </location>
</feature>
<proteinExistence type="predicted"/>
<protein>
    <recommendedName>
        <fullName evidence="5">SH3 domain-containing protein</fullName>
    </recommendedName>
</protein>
<gene>
    <name evidence="6" type="ORF">AMAG_02360</name>
</gene>
<dbReference type="SUPFAM" id="SSF50044">
    <property type="entry name" value="SH3-domain"/>
    <property type="match status" value="1"/>
</dbReference>
<dbReference type="EMBL" id="GG745330">
    <property type="protein sequence ID" value="KNE56562.1"/>
    <property type="molecule type" value="Genomic_DNA"/>
</dbReference>
<keyword evidence="4" id="KW-0472">Membrane</keyword>
<feature type="region of interest" description="Disordered" evidence="3">
    <location>
        <begin position="324"/>
        <end position="351"/>
    </location>
</feature>
<evidence type="ECO:0000256" key="2">
    <source>
        <dbReference type="PROSITE-ProRule" id="PRU00192"/>
    </source>
</evidence>
<dbReference type="InterPro" id="IPR036028">
    <property type="entry name" value="SH3-like_dom_sf"/>
</dbReference>
<dbReference type="STRING" id="578462.A0A0L0S1W4"/>
<reference evidence="6 7" key="1">
    <citation type="submission" date="2009-11" db="EMBL/GenBank/DDBJ databases">
        <title>Annotation of Allomyces macrogynus ATCC 38327.</title>
        <authorList>
            <consortium name="The Broad Institute Genome Sequencing Platform"/>
            <person name="Russ C."/>
            <person name="Cuomo C."/>
            <person name="Burger G."/>
            <person name="Gray M.W."/>
            <person name="Holland P.W.H."/>
            <person name="King N."/>
            <person name="Lang F.B.F."/>
            <person name="Roger A.J."/>
            <person name="Ruiz-Trillo I."/>
            <person name="Young S.K."/>
            <person name="Zeng Q."/>
            <person name="Gargeya S."/>
            <person name="Fitzgerald M."/>
            <person name="Haas B."/>
            <person name="Abouelleil A."/>
            <person name="Alvarado L."/>
            <person name="Arachchi H.M."/>
            <person name="Berlin A."/>
            <person name="Chapman S.B."/>
            <person name="Gearin G."/>
            <person name="Goldberg J."/>
            <person name="Griggs A."/>
            <person name="Gujja S."/>
            <person name="Hansen M."/>
            <person name="Heiman D."/>
            <person name="Howarth C."/>
            <person name="Larimer J."/>
            <person name="Lui A."/>
            <person name="MacDonald P.J.P."/>
            <person name="McCowen C."/>
            <person name="Montmayeur A."/>
            <person name="Murphy C."/>
            <person name="Neiman D."/>
            <person name="Pearson M."/>
            <person name="Priest M."/>
            <person name="Roberts A."/>
            <person name="Saif S."/>
            <person name="Shea T."/>
            <person name="Sisk P."/>
            <person name="Stolte C."/>
            <person name="Sykes S."/>
            <person name="Wortman J."/>
            <person name="Nusbaum C."/>
            <person name="Birren B."/>
        </authorList>
    </citation>
    <scope>NUCLEOTIDE SEQUENCE [LARGE SCALE GENOMIC DNA]</scope>
    <source>
        <strain evidence="6 7">ATCC 38327</strain>
    </source>
</reference>
<dbReference type="Gene3D" id="2.30.30.40">
    <property type="entry name" value="SH3 Domains"/>
    <property type="match status" value="1"/>
</dbReference>
<feature type="region of interest" description="Disordered" evidence="3">
    <location>
        <begin position="363"/>
        <end position="388"/>
    </location>
</feature>
<sequence>MSDLAIILPIVLGTLGALLILTALVWFVRRRRQRQAQSKNTAATTTSSGAVPPAAHHPLATANQLTRTMVSDAAVAVAPSTSPTTSPATIRRTHSNSGSVSPHGARTQRSASDVSSKASSKRMAAPVISALFPDTPETIESLSRRSESSLARSARSDLSSILEDPIPMVVVARFIQSNDDELAIKPGDKVLVYKSYSDGWCLAVDENGNDGFVPAACVVETGVLKTMLTSATNQYHGPAAIVIPAVPSTLATTLPAAAAARPPPGITSSGITSSSATLSTVAPPAAPAAPIAPAPAPAELPTLPQLAPSPAPAAADLIMATPTPSATAALPNGTPASRTTSSSSTNRSQPSVLTLPLATAPLTIPTLGPPPPAVSTLARTDPSLAPPIPPPPPLGTLTLTMADNEEIATPRYLTGTVPKTAGRPTMYLTEEEVMDALSAIEHIEEMQRQVVLERKISRASRKAKEE</sequence>